<comment type="caution">
    <text evidence="1">The sequence shown here is derived from an EMBL/GenBank/DDBJ whole genome shotgun (WGS) entry which is preliminary data.</text>
</comment>
<proteinExistence type="predicted"/>
<evidence type="ECO:0000313" key="1">
    <source>
        <dbReference type="EMBL" id="GMT13131.1"/>
    </source>
</evidence>
<feature type="non-terminal residue" evidence="1">
    <location>
        <position position="149"/>
    </location>
</feature>
<feature type="non-terminal residue" evidence="1">
    <location>
        <position position="1"/>
    </location>
</feature>
<sequence length="149" mass="16800">ETTAVIENTAIDRVPLAELLREIKEEEDEDTGEATVAVQRQIDINTGEVKEEQEEIPLGLVKTEDAVSPCASNSFQVTSMDSSQSAGCGVELNFVNLSQQGRLNLLYQRMYCEVCDGLYEDIAEHEEAVHAEYWLRNSRKCAMEFCDFR</sequence>
<accession>A0AAV5V322</accession>
<organism evidence="1 2">
    <name type="scientific">Pristionchus fissidentatus</name>
    <dbReference type="NCBI Taxonomy" id="1538716"/>
    <lineage>
        <taxon>Eukaryota</taxon>
        <taxon>Metazoa</taxon>
        <taxon>Ecdysozoa</taxon>
        <taxon>Nematoda</taxon>
        <taxon>Chromadorea</taxon>
        <taxon>Rhabditida</taxon>
        <taxon>Rhabditina</taxon>
        <taxon>Diplogasteromorpha</taxon>
        <taxon>Diplogasteroidea</taxon>
        <taxon>Neodiplogasteridae</taxon>
        <taxon>Pristionchus</taxon>
    </lineage>
</organism>
<evidence type="ECO:0000313" key="2">
    <source>
        <dbReference type="Proteomes" id="UP001432322"/>
    </source>
</evidence>
<dbReference type="Proteomes" id="UP001432322">
    <property type="component" value="Unassembled WGS sequence"/>
</dbReference>
<gene>
    <name evidence="1" type="ORF">PFISCL1PPCAC_4428</name>
</gene>
<dbReference type="AlphaFoldDB" id="A0AAV5V322"/>
<keyword evidence="2" id="KW-1185">Reference proteome</keyword>
<protein>
    <submittedName>
        <fullName evidence="1">Uncharacterized protein</fullName>
    </submittedName>
</protein>
<dbReference type="EMBL" id="BTSY01000002">
    <property type="protein sequence ID" value="GMT13131.1"/>
    <property type="molecule type" value="Genomic_DNA"/>
</dbReference>
<reference evidence="1" key="1">
    <citation type="submission" date="2023-10" db="EMBL/GenBank/DDBJ databases">
        <title>Genome assembly of Pristionchus species.</title>
        <authorList>
            <person name="Yoshida K."/>
            <person name="Sommer R.J."/>
        </authorList>
    </citation>
    <scope>NUCLEOTIDE SEQUENCE</scope>
    <source>
        <strain evidence="1">RS5133</strain>
    </source>
</reference>
<name>A0AAV5V322_9BILA</name>